<dbReference type="InterPro" id="IPR013149">
    <property type="entry name" value="ADH-like_C"/>
</dbReference>
<dbReference type="GO" id="GO:0005737">
    <property type="term" value="C:cytoplasm"/>
    <property type="evidence" value="ECO:0007669"/>
    <property type="project" value="TreeGrafter"/>
</dbReference>
<organism evidence="9 10">
    <name type="scientific">Chelatococcus asaccharovorans</name>
    <dbReference type="NCBI Taxonomy" id="28210"/>
    <lineage>
        <taxon>Bacteria</taxon>
        <taxon>Pseudomonadati</taxon>
        <taxon>Pseudomonadota</taxon>
        <taxon>Alphaproteobacteria</taxon>
        <taxon>Hyphomicrobiales</taxon>
        <taxon>Chelatococcaceae</taxon>
        <taxon>Chelatococcus</taxon>
    </lineage>
</organism>
<dbReference type="RefSeq" id="WP_170147167.1">
    <property type="nucleotide sequence ID" value="NZ_JAHBRY010000001.1"/>
</dbReference>
<dbReference type="PANTHER" id="PTHR42940:SF8">
    <property type="entry name" value="VACUOLAR PROTEIN SORTING-ASSOCIATED PROTEIN 11"/>
    <property type="match status" value="1"/>
</dbReference>
<protein>
    <recommendedName>
        <fullName evidence="3">alcohol dehydrogenase</fullName>
        <ecNumber evidence="3">1.1.1.1</ecNumber>
    </recommendedName>
</protein>
<evidence type="ECO:0000256" key="7">
    <source>
        <dbReference type="RuleBase" id="RU361277"/>
    </source>
</evidence>
<evidence type="ECO:0000256" key="4">
    <source>
        <dbReference type="ARBA" id="ARBA00022723"/>
    </source>
</evidence>
<keyword evidence="5 7" id="KW-0862">Zinc</keyword>
<evidence type="ECO:0000256" key="5">
    <source>
        <dbReference type="ARBA" id="ARBA00022833"/>
    </source>
</evidence>
<sequence length="347" mass="36591">MTMRAMILPRFGGPEVFECREMPMPRCAPDQMRVRVHACGVCGHDLLNRAGHFPHTRLPAVMGHEIAGTVEEVGPLVTRFAPGDRVTTIQRMPCGLCALCRSGRENVCTSGPGFYGEDVSGGYGPYVLATERNTVKLPDAIPLEIACTLSCAIGTGFHALRRAQLTLGDSVVITGASGGVGIHTVKLARLLGLRTIAISSSPDKVERLRAAGADEVVVAPDFQFHKGVRELTGGLGADAVIEIAGRPTFPSSVRALRAAGRMVIVGNVDPGSVALNPAMAILREMDFVGSAHATLADLQKVIALVERGAITPEIADVLPVEDVAEAHRRMEARGTSGRMVLLHGGSG</sequence>
<keyword evidence="10" id="KW-1185">Reference proteome</keyword>
<comment type="cofactor">
    <cofactor evidence="1 7">
        <name>Zn(2+)</name>
        <dbReference type="ChEBI" id="CHEBI:29105"/>
    </cofactor>
</comment>
<dbReference type="InterPro" id="IPR013154">
    <property type="entry name" value="ADH-like_N"/>
</dbReference>
<dbReference type="Pfam" id="PF00107">
    <property type="entry name" value="ADH_zinc_N"/>
    <property type="match status" value="1"/>
</dbReference>
<dbReference type="Pfam" id="PF08240">
    <property type="entry name" value="ADH_N"/>
    <property type="match status" value="1"/>
</dbReference>
<dbReference type="InterPro" id="IPR002328">
    <property type="entry name" value="ADH_Zn_CS"/>
</dbReference>
<dbReference type="SMART" id="SM00829">
    <property type="entry name" value="PKS_ER"/>
    <property type="match status" value="1"/>
</dbReference>
<evidence type="ECO:0000313" key="9">
    <source>
        <dbReference type="EMBL" id="PXW61995.1"/>
    </source>
</evidence>
<evidence type="ECO:0000313" key="10">
    <source>
        <dbReference type="Proteomes" id="UP000248021"/>
    </source>
</evidence>
<dbReference type="SUPFAM" id="SSF50129">
    <property type="entry name" value="GroES-like"/>
    <property type="match status" value="1"/>
</dbReference>
<dbReference type="EC" id="1.1.1.1" evidence="3"/>
<feature type="domain" description="Enoyl reductase (ER)" evidence="8">
    <location>
        <begin position="12"/>
        <end position="341"/>
    </location>
</feature>
<dbReference type="SUPFAM" id="SSF51735">
    <property type="entry name" value="NAD(P)-binding Rossmann-fold domains"/>
    <property type="match status" value="1"/>
</dbReference>
<evidence type="ECO:0000256" key="1">
    <source>
        <dbReference type="ARBA" id="ARBA00001947"/>
    </source>
</evidence>
<keyword evidence="6" id="KW-0560">Oxidoreductase</keyword>
<dbReference type="AlphaFoldDB" id="A0A2V3UBY3"/>
<dbReference type="Proteomes" id="UP000248021">
    <property type="component" value="Unassembled WGS sequence"/>
</dbReference>
<reference evidence="9 10" key="1">
    <citation type="submission" date="2018-05" db="EMBL/GenBank/DDBJ databases">
        <title>Genomic Encyclopedia of Type Strains, Phase IV (KMG-IV): sequencing the most valuable type-strain genomes for metagenomic binning, comparative biology and taxonomic classification.</title>
        <authorList>
            <person name="Goeker M."/>
        </authorList>
    </citation>
    <scope>NUCLEOTIDE SEQUENCE [LARGE SCALE GENOMIC DNA]</scope>
    <source>
        <strain evidence="9 10">DSM 6462</strain>
    </source>
</reference>
<evidence type="ECO:0000256" key="6">
    <source>
        <dbReference type="ARBA" id="ARBA00023002"/>
    </source>
</evidence>
<dbReference type="EMBL" id="QJJK01000003">
    <property type="protein sequence ID" value="PXW61995.1"/>
    <property type="molecule type" value="Genomic_DNA"/>
</dbReference>
<dbReference type="PROSITE" id="PS00059">
    <property type="entry name" value="ADH_ZINC"/>
    <property type="match status" value="1"/>
</dbReference>
<evidence type="ECO:0000256" key="3">
    <source>
        <dbReference type="ARBA" id="ARBA00013190"/>
    </source>
</evidence>
<dbReference type="InterPro" id="IPR011032">
    <property type="entry name" value="GroES-like_sf"/>
</dbReference>
<dbReference type="PANTHER" id="PTHR42940">
    <property type="entry name" value="ALCOHOL DEHYDROGENASE 1-RELATED"/>
    <property type="match status" value="1"/>
</dbReference>
<dbReference type="InterPro" id="IPR036291">
    <property type="entry name" value="NAD(P)-bd_dom_sf"/>
</dbReference>
<comment type="similarity">
    <text evidence="2 7">Belongs to the zinc-containing alcohol dehydrogenase family.</text>
</comment>
<accession>A0A2V3UBY3</accession>
<gene>
    <name evidence="9" type="ORF">C7450_103517</name>
</gene>
<proteinExistence type="inferred from homology"/>
<evidence type="ECO:0000259" key="8">
    <source>
        <dbReference type="SMART" id="SM00829"/>
    </source>
</evidence>
<keyword evidence="4 7" id="KW-0479">Metal-binding</keyword>
<dbReference type="GO" id="GO:0008270">
    <property type="term" value="F:zinc ion binding"/>
    <property type="evidence" value="ECO:0007669"/>
    <property type="project" value="InterPro"/>
</dbReference>
<name>A0A2V3UBY3_9HYPH</name>
<dbReference type="GO" id="GO:0004022">
    <property type="term" value="F:alcohol dehydrogenase (NAD+) activity"/>
    <property type="evidence" value="ECO:0007669"/>
    <property type="project" value="UniProtKB-EC"/>
</dbReference>
<dbReference type="Gene3D" id="3.90.180.10">
    <property type="entry name" value="Medium-chain alcohol dehydrogenases, catalytic domain"/>
    <property type="match status" value="1"/>
</dbReference>
<comment type="caution">
    <text evidence="9">The sequence shown here is derived from an EMBL/GenBank/DDBJ whole genome shotgun (WGS) entry which is preliminary data.</text>
</comment>
<dbReference type="InterPro" id="IPR020843">
    <property type="entry name" value="ER"/>
</dbReference>
<evidence type="ECO:0000256" key="2">
    <source>
        <dbReference type="ARBA" id="ARBA00008072"/>
    </source>
</evidence>